<comment type="caution">
    <text evidence="1">The sequence shown here is derived from an EMBL/GenBank/DDBJ whole genome shotgun (WGS) entry which is preliminary data.</text>
</comment>
<name>A0A409WJJ3_9AGAR</name>
<organism evidence="1 2">
    <name type="scientific">Gymnopilus dilepis</name>
    <dbReference type="NCBI Taxonomy" id="231916"/>
    <lineage>
        <taxon>Eukaryota</taxon>
        <taxon>Fungi</taxon>
        <taxon>Dikarya</taxon>
        <taxon>Basidiomycota</taxon>
        <taxon>Agaricomycotina</taxon>
        <taxon>Agaricomycetes</taxon>
        <taxon>Agaricomycetidae</taxon>
        <taxon>Agaricales</taxon>
        <taxon>Agaricineae</taxon>
        <taxon>Hymenogastraceae</taxon>
        <taxon>Gymnopilus</taxon>
    </lineage>
</organism>
<dbReference type="AlphaFoldDB" id="A0A409WJJ3"/>
<dbReference type="Proteomes" id="UP000284706">
    <property type="component" value="Unassembled WGS sequence"/>
</dbReference>
<evidence type="ECO:0000313" key="2">
    <source>
        <dbReference type="Proteomes" id="UP000284706"/>
    </source>
</evidence>
<reference evidence="1 2" key="1">
    <citation type="journal article" date="2018" name="Evol. Lett.">
        <title>Horizontal gene cluster transfer increased hallucinogenic mushroom diversity.</title>
        <authorList>
            <person name="Reynolds H.T."/>
            <person name="Vijayakumar V."/>
            <person name="Gluck-Thaler E."/>
            <person name="Korotkin H.B."/>
            <person name="Matheny P.B."/>
            <person name="Slot J.C."/>
        </authorList>
    </citation>
    <scope>NUCLEOTIDE SEQUENCE [LARGE SCALE GENOMIC DNA]</scope>
    <source>
        <strain evidence="1 2">SRW20</strain>
    </source>
</reference>
<evidence type="ECO:0000313" key="1">
    <source>
        <dbReference type="EMBL" id="PPQ78659.1"/>
    </source>
</evidence>
<accession>A0A409WJJ3</accession>
<dbReference type="InParanoid" id="A0A409WJJ3"/>
<gene>
    <name evidence="1" type="ORF">CVT26_005500</name>
</gene>
<keyword evidence="2" id="KW-1185">Reference proteome</keyword>
<dbReference type="EMBL" id="NHYE01005042">
    <property type="protein sequence ID" value="PPQ78659.1"/>
    <property type="molecule type" value="Genomic_DNA"/>
</dbReference>
<proteinExistence type="predicted"/>
<protein>
    <submittedName>
        <fullName evidence="1">Uncharacterized protein</fullName>
    </submittedName>
</protein>
<sequence>MSMADPTFLSGRPCACSISLMLGTSMKRPSFPLSKQLPFWSQRRWDVRYQRANLNIIARTAIMRVVFSDRLDNGNHVVSEVQFSTGPQVQYATIEQGGVAFLECGTDTRSRPTF</sequence>